<evidence type="ECO:0000256" key="2">
    <source>
        <dbReference type="ARBA" id="ARBA00022692"/>
    </source>
</evidence>
<keyword evidence="2 7" id="KW-0812">Transmembrane</keyword>
<keyword evidence="5" id="KW-0443">Lipid metabolism</keyword>
<dbReference type="GO" id="GO:0016020">
    <property type="term" value="C:membrane"/>
    <property type="evidence" value="ECO:0007669"/>
    <property type="project" value="GOC"/>
</dbReference>
<dbReference type="RefSeq" id="WP_150900379.1">
    <property type="nucleotide sequence ID" value="NZ_WAAU01000024.1"/>
</dbReference>
<dbReference type="Proteomes" id="UP000467305">
    <property type="component" value="Unassembled WGS sequence"/>
</dbReference>
<accession>A0A7J5ACM5</accession>
<evidence type="ECO:0000259" key="8">
    <source>
        <dbReference type="Pfam" id="PF04116"/>
    </source>
</evidence>
<dbReference type="Pfam" id="PF04116">
    <property type="entry name" value="FA_hydroxylase"/>
    <property type="match status" value="1"/>
</dbReference>
<dbReference type="InterPro" id="IPR006694">
    <property type="entry name" value="Fatty_acid_hydroxylase"/>
</dbReference>
<keyword evidence="4" id="KW-0560">Oxidoreductase</keyword>
<organism evidence="9 10">
    <name type="scientific">Tenacibaculum aiptasiae</name>
    <dbReference type="NCBI Taxonomy" id="426481"/>
    <lineage>
        <taxon>Bacteria</taxon>
        <taxon>Pseudomonadati</taxon>
        <taxon>Bacteroidota</taxon>
        <taxon>Flavobacteriia</taxon>
        <taxon>Flavobacteriales</taxon>
        <taxon>Flavobacteriaceae</taxon>
        <taxon>Tenacibaculum</taxon>
    </lineage>
</organism>
<proteinExistence type="predicted"/>
<dbReference type="GO" id="GO:0006643">
    <property type="term" value="P:membrane lipid metabolic process"/>
    <property type="evidence" value="ECO:0007669"/>
    <property type="project" value="TreeGrafter"/>
</dbReference>
<dbReference type="PANTHER" id="PTHR21624:SF1">
    <property type="entry name" value="ALKYLGLYCEROL MONOOXYGENASE"/>
    <property type="match status" value="1"/>
</dbReference>
<dbReference type="InterPro" id="IPR051689">
    <property type="entry name" value="Sterol_desaturase/TMEM195"/>
</dbReference>
<evidence type="ECO:0000256" key="1">
    <source>
        <dbReference type="ARBA" id="ARBA00004127"/>
    </source>
</evidence>
<protein>
    <submittedName>
        <fullName evidence="9">Sterol desaturase family protein</fullName>
    </submittedName>
</protein>
<gene>
    <name evidence="9" type="ORF">F7018_12405</name>
</gene>
<comment type="caution">
    <text evidence="9">The sequence shown here is derived from an EMBL/GenBank/DDBJ whole genome shotgun (WGS) entry which is preliminary data.</text>
</comment>
<dbReference type="GO" id="GO:0050479">
    <property type="term" value="F:glyceryl-ether monooxygenase activity"/>
    <property type="evidence" value="ECO:0007669"/>
    <property type="project" value="TreeGrafter"/>
</dbReference>
<comment type="subcellular location">
    <subcellularLocation>
        <location evidence="1">Endomembrane system</location>
        <topology evidence="1">Multi-pass membrane protein</topology>
    </subcellularLocation>
</comment>
<keyword evidence="10" id="KW-1185">Reference proteome</keyword>
<dbReference type="AlphaFoldDB" id="A0A7J5ACM5"/>
<evidence type="ECO:0000256" key="7">
    <source>
        <dbReference type="SAM" id="Phobius"/>
    </source>
</evidence>
<dbReference type="OrthoDB" id="9770329at2"/>
<evidence type="ECO:0000256" key="6">
    <source>
        <dbReference type="ARBA" id="ARBA00023136"/>
    </source>
</evidence>
<feature type="transmembrane region" description="Helical" evidence="7">
    <location>
        <begin position="94"/>
        <end position="118"/>
    </location>
</feature>
<evidence type="ECO:0000313" key="9">
    <source>
        <dbReference type="EMBL" id="KAB1155270.1"/>
    </source>
</evidence>
<sequence length="330" mass="38418">MKNSTLLIRSLLVIAIITGFAHYFYYNYNIDGSSSVISFFSDTLQWESVEYWFYVFNDLSLVYIIVPFFLIELIRYAFLRRLTKDLILDSVANVLTFGGFFLIEIILGILAITKLYYWVYNNLSLPHLDVNWATIIACVLLADFAYYWEHRTMHRIGIGWATHTVHHSSPHFNMSVAYRFGPLDAIMPIVFSLPIVMLGFDPILVLLSEVFVQVFQTLLHTEIIGKLIKPIELIFNTPSHHRVHHGSNKQYWDKNYAGILIIWDRMLGTFEPEEEKVVYGISEPLNSVNPIKVFFHGLTRLNRKLGEVKGFKNKMLVFIKPPDWMPKENN</sequence>
<feature type="transmembrane region" description="Helical" evidence="7">
    <location>
        <begin position="7"/>
        <end position="26"/>
    </location>
</feature>
<keyword evidence="6 7" id="KW-0472">Membrane</keyword>
<evidence type="ECO:0000313" key="10">
    <source>
        <dbReference type="Proteomes" id="UP000467305"/>
    </source>
</evidence>
<dbReference type="GO" id="GO:0005506">
    <property type="term" value="F:iron ion binding"/>
    <property type="evidence" value="ECO:0007669"/>
    <property type="project" value="InterPro"/>
</dbReference>
<feature type="domain" description="Fatty acid hydroxylase" evidence="8">
    <location>
        <begin position="136"/>
        <end position="269"/>
    </location>
</feature>
<name>A0A7J5ACM5_9FLAO</name>
<feature type="transmembrane region" description="Helical" evidence="7">
    <location>
        <begin position="130"/>
        <end position="148"/>
    </location>
</feature>
<evidence type="ECO:0000256" key="4">
    <source>
        <dbReference type="ARBA" id="ARBA00023002"/>
    </source>
</evidence>
<feature type="transmembrane region" description="Helical" evidence="7">
    <location>
        <begin position="51"/>
        <end position="74"/>
    </location>
</feature>
<dbReference type="PANTHER" id="PTHR21624">
    <property type="entry name" value="STEROL DESATURASE-RELATED PROTEIN"/>
    <property type="match status" value="1"/>
</dbReference>
<dbReference type="GO" id="GO:0008610">
    <property type="term" value="P:lipid biosynthetic process"/>
    <property type="evidence" value="ECO:0007669"/>
    <property type="project" value="InterPro"/>
</dbReference>
<dbReference type="GO" id="GO:0012505">
    <property type="term" value="C:endomembrane system"/>
    <property type="evidence" value="ECO:0007669"/>
    <property type="project" value="UniProtKB-SubCell"/>
</dbReference>
<evidence type="ECO:0000256" key="3">
    <source>
        <dbReference type="ARBA" id="ARBA00022989"/>
    </source>
</evidence>
<reference evidence="9 10" key="1">
    <citation type="submission" date="2019-09" db="EMBL/GenBank/DDBJ databases">
        <authorList>
            <person name="Cao W.R."/>
        </authorList>
    </citation>
    <scope>NUCLEOTIDE SEQUENCE [LARGE SCALE GENOMIC DNA]</scope>
    <source>
        <strain evidence="10">a4</strain>
    </source>
</reference>
<feature type="transmembrane region" description="Helical" evidence="7">
    <location>
        <begin position="185"/>
        <end position="207"/>
    </location>
</feature>
<dbReference type="EMBL" id="WAAU01000024">
    <property type="protein sequence ID" value="KAB1155270.1"/>
    <property type="molecule type" value="Genomic_DNA"/>
</dbReference>
<evidence type="ECO:0000256" key="5">
    <source>
        <dbReference type="ARBA" id="ARBA00023098"/>
    </source>
</evidence>
<keyword evidence="3 7" id="KW-1133">Transmembrane helix</keyword>